<comment type="caution">
    <text evidence="2">The sequence shown here is derived from an EMBL/GenBank/DDBJ whole genome shotgun (WGS) entry which is preliminary data.</text>
</comment>
<feature type="compositionally biased region" description="Basic residues" evidence="1">
    <location>
        <begin position="17"/>
        <end position="26"/>
    </location>
</feature>
<dbReference type="Proteomes" id="UP000541154">
    <property type="component" value="Unassembled WGS sequence"/>
</dbReference>
<keyword evidence="3" id="KW-1185">Reference proteome</keyword>
<evidence type="ECO:0000313" key="3">
    <source>
        <dbReference type="Proteomes" id="UP000541154"/>
    </source>
</evidence>
<feature type="region of interest" description="Disordered" evidence="1">
    <location>
        <begin position="1"/>
        <end position="33"/>
    </location>
</feature>
<evidence type="ECO:0000256" key="1">
    <source>
        <dbReference type="SAM" id="MobiDB-lite"/>
    </source>
</evidence>
<sequence length="105" mass="11507">MTGGTGAAAPHNARAGPKGKGKRKKGNPVEEPYVKLDDPFPAIWAGALAGILVMDIRLLNPDWNDEIVNREIDREHVAKLVKSFKAGIHRFDESNFMRATISEQG</sequence>
<dbReference type="EMBL" id="SPNV01000612">
    <property type="protein sequence ID" value="KAF5854881.1"/>
    <property type="molecule type" value="Genomic_DNA"/>
</dbReference>
<gene>
    <name evidence="2" type="ORF">ETB97_010938</name>
</gene>
<organism evidence="2 3">
    <name type="scientific">Petromyces alliaceus</name>
    <name type="common">Aspergillus alliaceus</name>
    <dbReference type="NCBI Taxonomy" id="209559"/>
    <lineage>
        <taxon>Eukaryota</taxon>
        <taxon>Fungi</taxon>
        <taxon>Dikarya</taxon>
        <taxon>Ascomycota</taxon>
        <taxon>Pezizomycotina</taxon>
        <taxon>Eurotiomycetes</taxon>
        <taxon>Eurotiomycetidae</taxon>
        <taxon>Eurotiales</taxon>
        <taxon>Aspergillaceae</taxon>
        <taxon>Aspergillus</taxon>
        <taxon>Aspergillus subgen. Circumdati</taxon>
    </lineage>
</organism>
<reference evidence="2 3" key="1">
    <citation type="submission" date="2019-04" db="EMBL/GenBank/DDBJ databases">
        <title>Aspergillus burnettii sp. nov., novel species from soil in southeast Queensland.</title>
        <authorList>
            <person name="Gilchrist C.L.M."/>
            <person name="Pitt J.I."/>
            <person name="Lange L."/>
            <person name="Lacey H.J."/>
            <person name="Vuong D."/>
            <person name="Midgley D.J."/>
            <person name="Greenfield P."/>
            <person name="Bradbury M."/>
            <person name="Lacey E."/>
            <person name="Busk P.K."/>
            <person name="Pilgaard B."/>
            <person name="Chooi Y.H."/>
            <person name="Piggott A.M."/>
        </authorList>
    </citation>
    <scope>NUCLEOTIDE SEQUENCE [LARGE SCALE GENOMIC DNA]</scope>
    <source>
        <strain evidence="2 3">FRR 5400</strain>
    </source>
</reference>
<proteinExistence type="predicted"/>
<accession>A0A8H6E092</accession>
<dbReference type="AlphaFoldDB" id="A0A8H6E092"/>
<protein>
    <submittedName>
        <fullName evidence="2">Uncharacterized protein</fullName>
    </submittedName>
</protein>
<evidence type="ECO:0000313" key="2">
    <source>
        <dbReference type="EMBL" id="KAF5854881.1"/>
    </source>
</evidence>
<name>A0A8H6E092_PETAA</name>